<evidence type="ECO:0000256" key="2">
    <source>
        <dbReference type="ARBA" id="ARBA00024327"/>
    </source>
</evidence>
<comment type="pathway">
    <text evidence="2">Sulfur metabolism; hydrogen sulfide biosynthesis; sulfite from sulfate.</text>
</comment>
<organism evidence="4">
    <name type="scientific">marine metagenome</name>
    <dbReference type="NCBI Taxonomy" id="408172"/>
    <lineage>
        <taxon>unclassified sequences</taxon>
        <taxon>metagenomes</taxon>
        <taxon>ecological metagenomes</taxon>
    </lineage>
</organism>
<dbReference type="SUPFAM" id="SSF52402">
    <property type="entry name" value="Adenine nucleotide alpha hydrolases-like"/>
    <property type="match status" value="1"/>
</dbReference>
<feature type="domain" description="Phosphoadenosine phosphosulphate reductase" evidence="3">
    <location>
        <begin position="44"/>
        <end position="103"/>
    </location>
</feature>
<evidence type="ECO:0000256" key="1">
    <source>
        <dbReference type="ARBA" id="ARBA00009732"/>
    </source>
</evidence>
<proteinExistence type="inferred from homology"/>
<name>A0A382UQC1_9ZZZZ</name>
<dbReference type="EMBL" id="UINC01145998">
    <property type="protein sequence ID" value="SVD36464.1"/>
    <property type="molecule type" value="Genomic_DNA"/>
</dbReference>
<reference evidence="4" key="1">
    <citation type="submission" date="2018-05" db="EMBL/GenBank/DDBJ databases">
        <authorList>
            <person name="Lanie J.A."/>
            <person name="Ng W.-L."/>
            <person name="Kazmierczak K.M."/>
            <person name="Andrzejewski T.M."/>
            <person name="Davidsen T.M."/>
            <person name="Wayne K.J."/>
            <person name="Tettelin H."/>
            <person name="Glass J.I."/>
            <person name="Rusch D."/>
            <person name="Podicherti R."/>
            <person name="Tsui H.-C.T."/>
            <person name="Winkler M.E."/>
        </authorList>
    </citation>
    <scope>NUCLEOTIDE SEQUENCE</scope>
</reference>
<dbReference type="Gene3D" id="3.40.50.620">
    <property type="entry name" value="HUPs"/>
    <property type="match status" value="1"/>
</dbReference>
<feature type="non-terminal residue" evidence="4">
    <location>
        <position position="104"/>
    </location>
</feature>
<dbReference type="AlphaFoldDB" id="A0A382UQC1"/>
<dbReference type="GO" id="GO:0019379">
    <property type="term" value="P:sulfate assimilation, phosphoadenylyl sulfate reduction by phosphoadenylyl-sulfate reductase (thioredoxin)"/>
    <property type="evidence" value="ECO:0007669"/>
    <property type="project" value="TreeGrafter"/>
</dbReference>
<gene>
    <name evidence="4" type="ORF">METZ01_LOCUS389318</name>
</gene>
<dbReference type="GO" id="GO:0005737">
    <property type="term" value="C:cytoplasm"/>
    <property type="evidence" value="ECO:0007669"/>
    <property type="project" value="TreeGrafter"/>
</dbReference>
<dbReference type="InterPro" id="IPR002500">
    <property type="entry name" value="PAPS_reduct_dom"/>
</dbReference>
<dbReference type="GO" id="GO:0004604">
    <property type="term" value="F:phosphoadenylyl-sulfate reductase (thioredoxin) activity"/>
    <property type="evidence" value="ECO:0007669"/>
    <property type="project" value="TreeGrafter"/>
</dbReference>
<dbReference type="PANTHER" id="PTHR46509">
    <property type="entry name" value="PHOSPHOADENOSINE PHOSPHOSULFATE REDUCTASE"/>
    <property type="match status" value="1"/>
</dbReference>
<dbReference type="InterPro" id="IPR014729">
    <property type="entry name" value="Rossmann-like_a/b/a_fold"/>
</dbReference>
<evidence type="ECO:0000259" key="3">
    <source>
        <dbReference type="Pfam" id="PF01507"/>
    </source>
</evidence>
<sequence>MEATLANDSVSDLGFDLRETNARLEQASASERLAWASGQFGDGLVLSSSFGAQAAVMLHLATQVRPDIPVIFVDTGYLFPETYEFAESLAKRLEVNLKVYRSKR</sequence>
<evidence type="ECO:0000313" key="4">
    <source>
        <dbReference type="EMBL" id="SVD36464.1"/>
    </source>
</evidence>
<dbReference type="PANTHER" id="PTHR46509:SF1">
    <property type="entry name" value="PHOSPHOADENOSINE PHOSPHOSULFATE REDUCTASE"/>
    <property type="match status" value="1"/>
</dbReference>
<protein>
    <recommendedName>
        <fullName evidence="3">Phosphoadenosine phosphosulphate reductase domain-containing protein</fullName>
    </recommendedName>
</protein>
<accession>A0A382UQC1</accession>
<comment type="similarity">
    <text evidence="1">Belongs to the PAPS reductase family. CysH subfamily.</text>
</comment>
<dbReference type="Pfam" id="PF01507">
    <property type="entry name" value="PAPS_reduct"/>
    <property type="match status" value="1"/>
</dbReference>